<protein>
    <submittedName>
        <fullName evidence="5">C-C motif chemokine 1</fullName>
    </submittedName>
</protein>
<proteinExistence type="predicted"/>
<dbReference type="InParanoid" id="L9KG57"/>
<dbReference type="Proteomes" id="UP000011518">
    <property type="component" value="Unassembled WGS sequence"/>
</dbReference>
<keyword evidence="3" id="KW-0732">Signal</keyword>
<dbReference type="STRING" id="246437.L9KG57"/>
<dbReference type="eggNOG" id="ENOG502SZRS">
    <property type="taxonomic scope" value="Eukaryota"/>
</dbReference>
<dbReference type="SUPFAM" id="SSF54117">
    <property type="entry name" value="Interleukin 8-like chemokines"/>
    <property type="match status" value="1"/>
</dbReference>
<keyword evidence="1" id="KW-0202">Cytokine</keyword>
<evidence type="ECO:0000313" key="6">
    <source>
        <dbReference type="Proteomes" id="UP000011518"/>
    </source>
</evidence>
<dbReference type="FunCoup" id="L9KG57">
    <property type="interactions" value="368"/>
</dbReference>
<dbReference type="OrthoDB" id="9447832at2759"/>
<keyword evidence="2" id="KW-1015">Disulfide bond</keyword>
<sequence>MKLHTMALMCLLLVGTWPQDVDSKSMHVPSSNCCFSFVKRKISPEKIQCYRNSSSTCSYRSVKLKMKKGREICALENATQAWGYLDVLKPCPPKAM</sequence>
<evidence type="ECO:0000256" key="1">
    <source>
        <dbReference type="ARBA" id="ARBA00022514"/>
    </source>
</evidence>
<dbReference type="GO" id="GO:0005615">
    <property type="term" value="C:extracellular space"/>
    <property type="evidence" value="ECO:0007669"/>
    <property type="project" value="UniProtKB-KW"/>
</dbReference>
<reference evidence="6" key="2">
    <citation type="journal article" date="2013" name="Nat. Commun.">
        <title>Genome of the Chinese tree shrew.</title>
        <authorList>
            <person name="Fan Y."/>
            <person name="Huang Z.Y."/>
            <person name="Cao C.C."/>
            <person name="Chen C.S."/>
            <person name="Chen Y.X."/>
            <person name="Fan D.D."/>
            <person name="He J."/>
            <person name="Hou H.L."/>
            <person name="Hu L."/>
            <person name="Hu X.T."/>
            <person name="Jiang X.T."/>
            <person name="Lai R."/>
            <person name="Lang Y.S."/>
            <person name="Liang B."/>
            <person name="Liao S.G."/>
            <person name="Mu D."/>
            <person name="Ma Y.Y."/>
            <person name="Niu Y.Y."/>
            <person name="Sun X.Q."/>
            <person name="Xia J.Q."/>
            <person name="Xiao J."/>
            <person name="Xiong Z.Q."/>
            <person name="Xu L."/>
            <person name="Yang L."/>
            <person name="Zhang Y."/>
            <person name="Zhao W."/>
            <person name="Zhao X.D."/>
            <person name="Zheng Y.T."/>
            <person name="Zhou J.M."/>
            <person name="Zhu Y.B."/>
            <person name="Zhang G.J."/>
            <person name="Wang J."/>
            <person name="Yao Y.G."/>
        </authorList>
    </citation>
    <scope>NUCLEOTIDE SEQUENCE [LARGE SCALE GENOMIC DNA]</scope>
</reference>
<dbReference type="GO" id="GO:0008009">
    <property type="term" value="F:chemokine activity"/>
    <property type="evidence" value="ECO:0007669"/>
    <property type="project" value="InterPro"/>
</dbReference>
<dbReference type="KEGG" id="tup:102473837"/>
<gene>
    <name evidence="5" type="ORF">TREES_T100005504</name>
</gene>
<feature type="chain" id="PRO_5003999369" evidence="3">
    <location>
        <begin position="24"/>
        <end position="96"/>
    </location>
</feature>
<dbReference type="InterPro" id="IPR001811">
    <property type="entry name" value="Chemokine_IL8-like_dom"/>
</dbReference>
<dbReference type="InterPro" id="IPR036048">
    <property type="entry name" value="Interleukin_8-like_sf"/>
</dbReference>
<dbReference type="EMBL" id="KB320859">
    <property type="protein sequence ID" value="ELW61711.1"/>
    <property type="molecule type" value="Genomic_DNA"/>
</dbReference>
<dbReference type="SMART" id="SM00199">
    <property type="entry name" value="SCY"/>
    <property type="match status" value="1"/>
</dbReference>
<keyword evidence="6" id="KW-1185">Reference proteome</keyword>
<dbReference type="Gene3D" id="2.40.50.40">
    <property type="match status" value="1"/>
</dbReference>
<organism evidence="5 6">
    <name type="scientific">Tupaia chinensis</name>
    <name type="common">Chinese tree shrew</name>
    <name type="synonym">Tupaia belangeri chinensis</name>
    <dbReference type="NCBI Taxonomy" id="246437"/>
    <lineage>
        <taxon>Eukaryota</taxon>
        <taxon>Metazoa</taxon>
        <taxon>Chordata</taxon>
        <taxon>Craniata</taxon>
        <taxon>Vertebrata</taxon>
        <taxon>Euteleostomi</taxon>
        <taxon>Mammalia</taxon>
        <taxon>Eutheria</taxon>
        <taxon>Euarchontoglires</taxon>
        <taxon>Scandentia</taxon>
        <taxon>Tupaiidae</taxon>
        <taxon>Tupaia</taxon>
    </lineage>
</organism>
<dbReference type="GO" id="GO:0006955">
    <property type="term" value="P:immune response"/>
    <property type="evidence" value="ECO:0007669"/>
    <property type="project" value="InterPro"/>
</dbReference>
<evidence type="ECO:0000259" key="4">
    <source>
        <dbReference type="SMART" id="SM00199"/>
    </source>
</evidence>
<accession>L9KG57</accession>
<name>L9KG57_TUPCH</name>
<evidence type="ECO:0000256" key="3">
    <source>
        <dbReference type="SAM" id="SignalP"/>
    </source>
</evidence>
<evidence type="ECO:0000313" key="5">
    <source>
        <dbReference type="EMBL" id="ELW61711.1"/>
    </source>
</evidence>
<evidence type="ECO:0000256" key="2">
    <source>
        <dbReference type="ARBA" id="ARBA00023157"/>
    </source>
</evidence>
<reference evidence="6" key="1">
    <citation type="submission" date="2012-07" db="EMBL/GenBank/DDBJ databases">
        <title>Genome of the Chinese tree shrew, a rising model animal genetically related to primates.</title>
        <authorList>
            <person name="Zhang G."/>
            <person name="Fan Y."/>
            <person name="Yao Y."/>
            <person name="Huang Z."/>
        </authorList>
    </citation>
    <scope>NUCLEOTIDE SEQUENCE [LARGE SCALE GENOMIC DNA]</scope>
</reference>
<feature type="signal peptide" evidence="3">
    <location>
        <begin position="1"/>
        <end position="23"/>
    </location>
</feature>
<feature type="domain" description="Chemokine interleukin-8-like" evidence="4">
    <location>
        <begin position="30"/>
        <end position="88"/>
    </location>
</feature>
<dbReference type="Pfam" id="PF00048">
    <property type="entry name" value="IL8"/>
    <property type="match status" value="1"/>
</dbReference>
<dbReference type="AlphaFoldDB" id="L9KG57"/>